<dbReference type="PRINTS" id="PR00320">
    <property type="entry name" value="GPROTEINBRPT"/>
</dbReference>
<proteinExistence type="predicted"/>
<dbReference type="InterPro" id="IPR036322">
    <property type="entry name" value="WD40_repeat_dom_sf"/>
</dbReference>
<dbReference type="SUPFAM" id="SSF50978">
    <property type="entry name" value="WD40 repeat-like"/>
    <property type="match status" value="1"/>
</dbReference>
<dbReference type="Proteomes" id="UP000007435">
    <property type="component" value="Chromosome"/>
</dbReference>
<dbReference type="AlphaFoldDB" id="E4RVT8"/>
<protein>
    <submittedName>
        <fullName evidence="4">WD40 repeat, subgroup</fullName>
    </submittedName>
</protein>
<dbReference type="InterPro" id="IPR020472">
    <property type="entry name" value="WD40_PAC1"/>
</dbReference>
<dbReference type="SMART" id="SM00320">
    <property type="entry name" value="WD40"/>
    <property type="match status" value="5"/>
</dbReference>
<dbReference type="PROSITE" id="PS50294">
    <property type="entry name" value="WD_REPEATS_REGION"/>
    <property type="match status" value="2"/>
</dbReference>
<keyword evidence="1 3" id="KW-0853">WD repeat</keyword>
<dbReference type="PANTHER" id="PTHR19848:SF8">
    <property type="entry name" value="F-BOX AND WD REPEAT DOMAIN CONTAINING 7"/>
    <property type="match status" value="1"/>
</dbReference>
<sequence>MHFEIKKIGSYNGHKDSVYHISEGPEAGKLLSAGGDGYLVQWKSPDEGVPIAKVNHPIYAFEYIRDSDTLWVGENSEGIHKISPSAKKVETSLHLGKVSIFQITTLGEYTYVANSLGYLHVIKDQTFTKHVQVSHKSLRSIAINKTKKEMAIGTSDHQIYILDLDTLKIKYTLEGHSNSVFSVCYVNDLLLSAGRDAKIRLWDIKLEYLPITEIPAHNYAINHLLPIESKGLLATCSMDKSIKLWNLDDMRLLKVIDKGKYASHGTSVNKLWWNETSETLFSASDDRTISEWKLF</sequence>
<dbReference type="RefSeq" id="WP_013409875.1">
    <property type="nucleotide sequence ID" value="NC_014655.1"/>
</dbReference>
<reference evidence="4 5" key="2">
    <citation type="journal article" date="2011" name="Stand. Genomic Sci.">
        <title>Complete genome sequence of Leadbetterella byssophila type strain (4M15).</title>
        <authorList>
            <person name="Abt B."/>
            <person name="Teshima H."/>
            <person name="Lucas S."/>
            <person name="Lapidus A."/>
            <person name="Del Rio T.G."/>
            <person name="Nolan M."/>
            <person name="Tice H."/>
            <person name="Cheng J.F."/>
            <person name="Pitluck S."/>
            <person name="Liolios K."/>
            <person name="Pagani I."/>
            <person name="Ivanova N."/>
            <person name="Mavromatis K."/>
            <person name="Pati A."/>
            <person name="Tapia R."/>
            <person name="Han C."/>
            <person name="Goodwin L."/>
            <person name="Chen A."/>
            <person name="Palaniappan K."/>
            <person name="Land M."/>
            <person name="Hauser L."/>
            <person name="Chang Y.J."/>
            <person name="Jeffries C.D."/>
            <person name="Rohde M."/>
            <person name="Goker M."/>
            <person name="Tindall B.J."/>
            <person name="Detter J.C."/>
            <person name="Woyke T."/>
            <person name="Bristow J."/>
            <person name="Eisen J.A."/>
            <person name="Markowitz V."/>
            <person name="Hugenholtz P."/>
            <person name="Klenk H.P."/>
            <person name="Kyrpides N.C."/>
        </authorList>
    </citation>
    <scope>NUCLEOTIDE SEQUENCE [LARGE SCALE GENOMIC DNA]</scope>
    <source>
        <strain evidence="5">DSM 17132 / JCM 16389 / KACC 11308 / NBRC 106382 / 4M15</strain>
    </source>
</reference>
<dbReference type="PROSITE" id="PS50082">
    <property type="entry name" value="WD_REPEATS_2"/>
    <property type="match status" value="4"/>
</dbReference>
<dbReference type="STRING" id="649349.Lbys_3187"/>
<dbReference type="Gene3D" id="2.130.10.10">
    <property type="entry name" value="YVTN repeat-like/Quinoprotein amine dehydrogenase"/>
    <property type="match status" value="2"/>
</dbReference>
<dbReference type="Pfam" id="PF00400">
    <property type="entry name" value="WD40"/>
    <property type="match status" value="4"/>
</dbReference>
<evidence type="ECO:0000256" key="1">
    <source>
        <dbReference type="ARBA" id="ARBA00022574"/>
    </source>
</evidence>
<dbReference type="PANTHER" id="PTHR19848">
    <property type="entry name" value="WD40 REPEAT PROTEIN"/>
    <property type="match status" value="1"/>
</dbReference>
<evidence type="ECO:0000256" key="2">
    <source>
        <dbReference type="ARBA" id="ARBA00022737"/>
    </source>
</evidence>
<dbReference type="OrthoDB" id="933690at2"/>
<evidence type="ECO:0000313" key="5">
    <source>
        <dbReference type="Proteomes" id="UP000007435"/>
    </source>
</evidence>
<keyword evidence="2" id="KW-0677">Repeat</keyword>
<dbReference type="InterPro" id="IPR015943">
    <property type="entry name" value="WD40/YVTN_repeat-like_dom_sf"/>
</dbReference>
<dbReference type="PROSITE" id="PS00678">
    <property type="entry name" value="WD_REPEATS_1"/>
    <property type="match status" value="2"/>
</dbReference>
<dbReference type="EMBL" id="CP002305">
    <property type="protein sequence ID" value="ADQ18848.1"/>
    <property type="molecule type" value="Genomic_DNA"/>
</dbReference>
<feature type="repeat" description="WD" evidence="3">
    <location>
        <begin position="11"/>
        <end position="43"/>
    </location>
</feature>
<dbReference type="InterPro" id="IPR019775">
    <property type="entry name" value="WD40_repeat_CS"/>
</dbReference>
<evidence type="ECO:0000256" key="3">
    <source>
        <dbReference type="PROSITE-ProRule" id="PRU00221"/>
    </source>
</evidence>
<dbReference type="InterPro" id="IPR001680">
    <property type="entry name" value="WD40_rpt"/>
</dbReference>
<dbReference type="HOGENOM" id="CLU_000288_57_33_10"/>
<feature type="repeat" description="WD" evidence="3">
    <location>
        <begin position="173"/>
        <end position="205"/>
    </location>
</feature>
<gene>
    <name evidence="4" type="ordered locus">Lbys_3187</name>
</gene>
<accession>E4RVT8</accession>
<keyword evidence="5" id="KW-1185">Reference proteome</keyword>
<dbReference type="eggNOG" id="COG2319">
    <property type="taxonomic scope" value="Bacteria"/>
</dbReference>
<feature type="repeat" description="WD" evidence="3">
    <location>
        <begin position="261"/>
        <end position="295"/>
    </location>
</feature>
<evidence type="ECO:0000313" key="4">
    <source>
        <dbReference type="EMBL" id="ADQ18848.1"/>
    </source>
</evidence>
<feature type="repeat" description="WD" evidence="3">
    <location>
        <begin position="214"/>
        <end position="255"/>
    </location>
</feature>
<name>E4RVT8_LEAB4</name>
<reference key="1">
    <citation type="submission" date="2010-11" db="EMBL/GenBank/DDBJ databases">
        <title>The complete genome of Leadbetterella byssophila DSM 17132.</title>
        <authorList>
            <consortium name="US DOE Joint Genome Institute (JGI-PGF)"/>
            <person name="Lucas S."/>
            <person name="Copeland A."/>
            <person name="Lapidus A."/>
            <person name="Glavina del Rio T."/>
            <person name="Dalin E."/>
            <person name="Tice H."/>
            <person name="Bruce D."/>
            <person name="Goodwin L."/>
            <person name="Pitluck S."/>
            <person name="Kyrpides N."/>
            <person name="Mavromatis K."/>
            <person name="Ivanova N."/>
            <person name="Teshima H."/>
            <person name="Brettin T."/>
            <person name="Detter J.C."/>
            <person name="Han C."/>
            <person name="Tapia R."/>
            <person name="Land M."/>
            <person name="Hauser L."/>
            <person name="Markowitz V."/>
            <person name="Cheng J.-F."/>
            <person name="Hugenholtz P."/>
            <person name="Woyke T."/>
            <person name="Wu D."/>
            <person name="Tindall B."/>
            <person name="Pomrenke H.G."/>
            <person name="Brambilla E."/>
            <person name="Klenk H.-P."/>
            <person name="Eisen J.A."/>
        </authorList>
    </citation>
    <scope>NUCLEOTIDE SEQUENCE [LARGE SCALE GENOMIC DNA]</scope>
    <source>
        <strain>DSM 17132</strain>
    </source>
</reference>
<organism evidence="4 5">
    <name type="scientific">Leadbetterella byssophila (strain DSM 17132 / JCM 16389 / KACC 11308 / NBRC 106382 / 4M15)</name>
    <dbReference type="NCBI Taxonomy" id="649349"/>
    <lineage>
        <taxon>Bacteria</taxon>
        <taxon>Pseudomonadati</taxon>
        <taxon>Bacteroidota</taxon>
        <taxon>Cytophagia</taxon>
        <taxon>Cytophagales</taxon>
        <taxon>Leadbetterellaceae</taxon>
        <taxon>Leadbetterella</taxon>
    </lineage>
</organism>
<dbReference type="KEGG" id="lby:Lbys_3187"/>